<feature type="compositionally biased region" description="Polar residues" evidence="1">
    <location>
        <begin position="45"/>
        <end position="57"/>
    </location>
</feature>
<dbReference type="PANTHER" id="PTHR25480:SF0">
    <property type="entry name" value="C-MAF-INDUCING PROTEIN"/>
    <property type="match status" value="1"/>
</dbReference>
<feature type="region of interest" description="Disordered" evidence="1">
    <location>
        <begin position="1"/>
        <end position="116"/>
    </location>
</feature>
<dbReference type="AlphaFoldDB" id="A0AAV6UHS7"/>
<dbReference type="Proteomes" id="UP000827092">
    <property type="component" value="Unassembled WGS sequence"/>
</dbReference>
<dbReference type="InterPro" id="IPR032675">
    <property type="entry name" value="LRR_dom_sf"/>
</dbReference>
<dbReference type="InterPro" id="IPR056429">
    <property type="entry name" value="PH_CMIP"/>
</dbReference>
<feature type="compositionally biased region" description="Basic and acidic residues" evidence="1">
    <location>
        <begin position="1"/>
        <end position="11"/>
    </location>
</feature>
<dbReference type="Gene3D" id="3.80.10.10">
    <property type="entry name" value="Ribonuclease Inhibitor"/>
    <property type="match status" value="1"/>
</dbReference>
<protein>
    <recommendedName>
        <fullName evidence="2">C-Maf-inducing protein PH domain-containing protein</fullName>
    </recommendedName>
</protein>
<name>A0AAV6UHS7_9ARAC</name>
<dbReference type="Pfam" id="PF23066">
    <property type="entry name" value="PH_21"/>
    <property type="match status" value="1"/>
</dbReference>
<feature type="domain" description="C-Maf-inducing protein PH" evidence="2">
    <location>
        <begin position="118"/>
        <end position="237"/>
    </location>
</feature>
<evidence type="ECO:0000256" key="1">
    <source>
        <dbReference type="SAM" id="MobiDB-lite"/>
    </source>
</evidence>
<dbReference type="PANTHER" id="PTHR25480">
    <property type="entry name" value="LEUCINE-RICH REPEAT-CONTAINING PROTEIN 73"/>
    <property type="match status" value="1"/>
</dbReference>
<comment type="caution">
    <text evidence="3">The sequence shown here is derived from an EMBL/GenBank/DDBJ whole genome shotgun (WGS) entry which is preliminary data.</text>
</comment>
<dbReference type="InterPro" id="IPR052813">
    <property type="entry name" value="CMIP"/>
</dbReference>
<sequence length="762" mass="87194">MNRPAEDEMRNNLKTGPTLHISIAAEAPTSSPDDSSVPSTPRIPSPNNFLRNSTSSLDDPGRHEKKTRHLSNSSSSLDDHQHNHLSTRNLSVDSTSSSGSDPVLQNMRSPHSPQGGPRFKVVREGLVHVCHLNHTRTVISKLLSSRFLRRWEAHHVVLEESCVTSRHPGGFMEDPILYRVIQDIYPVARWDSCGRFCIRIVIPDGSFLFQVSNCYMRDQWLHSLLWKKNLFRYRKILDCCTRPEILLKELKNLVDLVLSTPLQDESIFHSALDVISEVLVKGKTWMSRSIAEEVIVTVSQLLERMTPTSEICDFFCWHCRENPRSTVVLDICTPIVQRILKHNMDFGKYPQTRVFVQEYFLAVNCQNRGDNIIKEFVEGMHGLGSKCPHPRVLQNLVNICVAAIYSIFENRKTDFMERSTEEERNSVDSNSYKEWETKLDCFINIFLLISQFDDWRSSMAEMLQPIPFHESAIACRRFMSPFKEVVRSIVRDDRCNVHQTILEVRDEKVGWYDLYCPDPENIICDDEGELWSYMLDKLLSCCCRRRKFLQRVSQKLGPLMLRALRGDEGCQRALCALLESNAVEDRDLQLQTVTTLQSTTTGKRYYAALCEKQMHIRQVQQKGGPKKLVLPVKSTDADVSKLLSSGSFGDLECLSLAFTQVTSACAEELIKLSSLKYLSLWSTQFDDSGLRLLSEHLPNLQSLDLCETRVTDSGVAALAEMKSLRKLNLNSTRLHPETFECLKKTLPVLQECDVRYTEAWGF</sequence>
<evidence type="ECO:0000313" key="4">
    <source>
        <dbReference type="Proteomes" id="UP000827092"/>
    </source>
</evidence>
<dbReference type="SUPFAM" id="SSF52047">
    <property type="entry name" value="RNI-like"/>
    <property type="match status" value="1"/>
</dbReference>
<proteinExistence type="predicted"/>
<evidence type="ECO:0000313" key="3">
    <source>
        <dbReference type="EMBL" id="KAG8183975.1"/>
    </source>
</evidence>
<organism evidence="3 4">
    <name type="scientific">Oedothorax gibbosus</name>
    <dbReference type="NCBI Taxonomy" id="931172"/>
    <lineage>
        <taxon>Eukaryota</taxon>
        <taxon>Metazoa</taxon>
        <taxon>Ecdysozoa</taxon>
        <taxon>Arthropoda</taxon>
        <taxon>Chelicerata</taxon>
        <taxon>Arachnida</taxon>
        <taxon>Araneae</taxon>
        <taxon>Araneomorphae</taxon>
        <taxon>Entelegynae</taxon>
        <taxon>Araneoidea</taxon>
        <taxon>Linyphiidae</taxon>
        <taxon>Erigoninae</taxon>
        <taxon>Oedothorax</taxon>
    </lineage>
</organism>
<feature type="compositionally biased region" description="Low complexity" evidence="1">
    <location>
        <begin position="28"/>
        <end position="40"/>
    </location>
</feature>
<feature type="compositionally biased region" description="Low complexity" evidence="1">
    <location>
        <begin position="91"/>
        <end position="100"/>
    </location>
</feature>
<evidence type="ECO:0000259" key="2">
    <source>
        <dbReference type="Pfam" id="PF23066"/>
    </source>
</evidence>
<keyword evidence="4" id="KW-1185">Reference proteome</keyword>
<dbReference type="EMBL" id="JAFNEN010000394">
    <property type="protein sequence ID" value="KAG8183975.1"/>
    <property type="molecule type" value="Genomic_DNA"/>
</dbReference>
<dbReference type="SUPFAM" id="SSF50729">
    <property type="entry name" value="PH domain-like"/>
    <property type="match status" value="1"/>
</dbReference>
<dbReference type="SMART" id="SM00368">
    <property type="entry name" value="LRR_RI"/>
    <property type="match status" value="2"/>
</dbReference>
<reference evidence="3 4" key="1">
    <citation type="journal article" date="2022" name="Nat. Ecol. Evol.">
        <title>A masculinizing supergene underlies an exaggerated male reproductive morph in a spider.</title>
        <authorList>
            <person name="Hendrickx F."/>
            <person name="De Corte Z."/>
            <person name="Sonet G."/>
            <person name="Van Belleghem S.M."/>
            <person name="Kostlbacher S."/>
            <person name="Vangestel C."/>
        </authorList>
    </citation>
    <scope>NUCLEOTIDE SEQUENCE [LARGE SCALE GENOMIC DNA]</scope>
    <source>
        <strain evidence="3">W744_W776</strain>
    </source>
</reference>
<accession>A0AAV6UHS7</accession>
<gene>
    <name evidence="3" type="ORF">JTE90_007408</name>
</gene>